<evidence type="ECO:0000256" key="2">
    <source>
        <dbReference type="SAM" id="Phobius"/>
    </source>
</evidence>
<keyword evidence="5" id="KW-1185">Reference proteome</keyword>
<dbReference type="STRING" id="56193.YP76_25740"/>
<organism evidence="4 5">
    <name type="scientific">Sphingobium chungbukense</name>
    <dbReference type="NCBI Taxonomy" id="56193"/>
    <lineage>
        <taxon>Bacteria</taxon>
        <taxon>Pseudomonadati</taxon>
        <taxon>Pseudomonadota</taxon>
        <taxon>Alphaproteobacteria</taxon>
        <taxon>Sphingomonadales</taxon>
        <taxon>Sphingomonadaceae</taxon>
        <taxon>Sphingobium</taxon>
    </lineage>
</organism>
<dbReference type="InterPro" id="IPR003399">
    <property type="entry name" value="Mce/MlaD"/>
</dbReference>
<keyword evidence="2" id="KW-1133">Transmembrane helix</keyword>
<feature type="region of interest" description="Disordered" evidence="1">
    <location>
        <begin position="294"/>
        <end position="315"/>
    </location>
</feature>
<evidence type="ECO:0000256" key="1">
    <source>
        <dbReference type="SAM" id="MobiDB-lite"/>
    </source>
</evidence>
<reference evidence="4 5" key="1">
    <citation type="submission" date="2015-04" db="EMBL/GenBank/DDBJ databases">
        <title>Genome sequence of aromatic hydrocarbons-degrading Sphingobium chungbukense DJ77.</title>
        <authorList>
            <person name="Kim Y.-C."/>
            <person name="Chae J.-C."/>
        </authorList>
    </citation>
    <scope>NUCLEOTIDE SEQUENCE [LARGE SCALE GENOMIC DNA]</scope>
    <source>
        <strain evidence="4 5">DJ77</strain>
    </source>
</reference>
<dbReference type="PANTHER" id="PTHR36698">
    <property type="entry name" value="BLL5892 PROTEIN"/>
    <property type="match status" value="1"/>
</dbReference>
<comment type="caution">
    <text evidence="4">The sequence shown here is derived from an EMBL/GenBank/DDBJ whole genome shotgun (WGS) entry which is preliminary data.</text>
</comment>
<dbReference type="EMBL" id="LBIC01000022">
    <property type="protein sequence ID" value="KKW89332.1"/>
    <property type="molecule type" value="Genomic_DNA"/>
</dbReference>
<dbReference type="PATRIC" id="fig|56193.3.peg.5434"/>
<dbReference type="PANTHER" id="PTHR36698:SF3">
    <property type="entry name" value="ABC-TYPE TRANSPORT AUXILIARY LIPOPROTEIN COMPONENT DOMAIN-CONTAINING PROTEIN"/>
    <property type="match status" value="1"/>
</dbReference>
<accession>A0A0M3AGX6</accession>
<evidence type="ECO:0000313" key="4">
    <source>
        <dbReference type="EMBL" id="KKW89332.1"/>
    </source>
</evidence>
<feature type="transmembrane region" description="Helical" evidence="2">
    <location>
        <begin position="6"/>
        <end position="28"/>
    </location>
</feature>
<gene>
    <name evidence="4" type="ORF">YP76_25740</name>
</gene>
<name>A0A0M3AGX6_9SPHN</name>
<feature type="domain" description="Mce/MlaD" evidence="3">
    <location>
        <begin position="44"/>
        <end position="112"/>
    </location>
</feature>
<sequence>METRSNSFLVLAVTGLLLGTLVFTLWLLEPRNGNRRPYMIRFSGSVAGIEKGSPVTFSGVPAGHVTSVGFDSQDPSVVLVAVNLEPEIPIVTGVKATIVRSALGGTANISLDGATHDALPIVAAKDGEFPIIPAKEDGLLGGGGDPIALVEKVSRTVDSVSRNLGAAQQQRANERLAVLAHNSAGWVDKVGTASEGLIGARGRMVALGEGLQRSGNRAESLRVTLKDRGPSALAKANRKLGIARDSAEGFAARAEALRPEIERATALQDRLVETIGSVRSKVSAVRETAVRIDQEGLGLGSPSLPTYKPDAEPGK</sequence>
<keyword evidence="2" id="KW-0812">Transmembrane</keyword>
<protein>
    <recommendedName>
        <fullName evidence="3">Mce/MlaD domain-containing protein</fullName>
    </recommendedName>
</protein>
<dbReference type="RefSeq" id="WP_046766226.1">
    <property type="nucleotide sequence ID" value="NZ_LBIC01000022.1"/>
</dbReference>
<dbReference type="AlphaFoldDB" id="A0A0M3AGX6"/>
<dbReference type="Pfam" id="PF02470">
    <property type="entry name" value="MlaD"/>
    <property type="match status" value="1"/>
</dbReference>
<proteinExistence type="predicted"/>
<dbReference type="Proteomes" id="UP000033874">
    <property type="component" value="Unassembled WGS sequence"/>
</dbReference>
<keyword evidence="2" id="KW-0472">Membrane</keyword>
<evidence type="ECO:0000313" key="5">
    <source>
        <dbReference type="Proteomes" id="UP000033874"/>
    </source>
</evidence>
<evidence type="ECO:0000259" key="3">
    <source>
        <dbReference type="Pfam" id="PF02470"/>
    </source>
</evidence>